<dbReference type="PATRIC" id="fig|148814.19.peg.1297"/>
<reference evidence="2 3" key="1">
    <citation type="journal article" date="2016" name="Syst. Appl. Microbiol.">
        <title>Genomic characterization of a fructophilic bee symbiont Lactobacillus kunkeei reveals its niche-specific adaptation.</title>
        <authorList>
            <person name="Maeno S."/>
            <person name="Tanizawa Y."/>
            <person name="Kanesaki Y."/>
            <person name="Kubota E."/>
            <person name="Kumar H."/>
            <person name="Dicks L."/>
            <person name="Salminen S."/>
            <person name="Nakagawa J."/>
            <person name="Arita M."/>
            <person name="Endo A."/>
        </authorList>
    </citation>
    <scope>NUCLEOTIDE SEQUENCE [LARGE SCALE GENOMIC DNA]</scope>
    <source>
        <strain evidence="2 3">FF30-6</strain>
    </source>
</reference>
<comment type="caution">
    <text evidence="2">The sequence shown here is derived from an EMBL/GenBank/DDBJ whole genome shotgun (WGS) entry which is preliminary data.</text>
</comment>
<dbReference type="NCBIfam" id="TIGR04320">
    <property type="entry name" value="Surf_Exclu_PgrA"/>
    <property type="match status" value="1"/>
</dbReference>
<sequence>MKKTIKMIAAAALIGSVIASSAPAVTTHASSTKKESTLIKKFKQQTTDDAKIATTKSISKLTTADLNNFIPTQAMKVSGNQVTDPGSDANFVTKINYNAKKNPKNVIKLPKGYTNATLKKAASEKSIGNYKLQVAMGKIGLKGLAINSFTPSKKDLSRNVNLNKMTYSQRKELTQFALSILNPAIKQAKGIQYKSSKNTIAVAQTFADVYSKDNWNNTGKKTGHDLRTRSVASKKYNISDVAEENYSDNPSFALTSTKLKKRVVTMAALKHAVYNSIALQLFEDGPSYWGHATALMNLDIHKKYQPNYFAVSFDKFGGIHFVMVPHNKLVNKKYVPGALV</sequence>
<dbReference type="Proteomes" id="UP000186588">
    <property type="component" value="Unassembled WGS sequence"/>
</dbReference>
<feature type="signal peptide" evidence="1">
    <location>
        <begin position="1"/>
        <end position="24"/>
    </location>
</feature>
<dbReference type="InterPro" id="IPR027607">
    <property type="entry name" value="Surf_Exclu_SEC10/PgrA"/>
</dbReference>
<dbReference type="EMBL" id="BDDX01000002">
    <property type="protein sequence ID" value="GAT90196.1"/>
    <property type="molecule type" value="Genomic_DNA"/>
</dbReference>
<gene>
    <name evidence="2" type="ORF">FF306_00291</name>
</gene>
<evidence type="ECO:0000256" key="1">
    <source>
        <dbReference type="SAM" id="SignalP"/>
    </source>
</evidence>
<name>A0A0M9D8R5_9LACO</name>
<feature type="chain" id="PRO_5039558936" evidence="1">
    <location>
        <begin position="25"/>
        <end position="340"/>
    </location>
</feature>
<protein>
    <submittedName>
        <fullName evidence="2">Surface exclusion protein</fullName>
    </submittedName>
</protein>
<proteinExistence type="predicted"/>
<accession>A0A0M9D8R5</accession>
<organism evidence="2 3">
    <name type="scientific">Apilactobacillus kunkeei</name>
    <dbReference type="NCBI Taxonomy" id="148814"/>
    <lineage>
        <taxon>Bacteria</taxon>
        <taxon>Bacillati</taxon>
        <taxon>Bacillota</taxon>
        <taxon>Bacilli</taxon>
        <taxon>Lactobacillales</taxon>
        <taxon>Lactobacillaceae</taxon>
        <taxon>Apilactobacillus</taxon>
    </lineage>
</organism>
<keyword evidence="1" id="KW-0732">Signal</keyword>
<dbReference type="AlphaFoldDB" id="A0A0M9D8R5"/>
<dbReference type="RefSeq" id="WP_057198514.1">
    <property type="nucleotide sequence ID" value="NZ_BDDX01000002.1"/>
</dbReference>
<evidence type="ECO:0000313" key="2">
    <source>
        <dbReference type="EMBL" id="GAT90196.1"/>
    </source>
</evidence>
<evidence type="ECO:0000313" key="3">
    <source>
        <dbReference type="Proteomes" id="UP000186588"/>
    </source>
</evidence>